<dbReference type="InterPro" id="IPR002915">
    <property type="entry name" value="DeoC/FbaB/LacD_aldolase"/>
</dbReference>
<evidence type="ECO:0000256" key="3">
    <source>
        <dbReference type="ARBA" id="ARBA00023239"/>
    </source>
</evidence>
<proteinExistence type="inferred from homology"/>
<dbReference type="PANTHER" id="PTHR10889">
    <property type="entry name" value="DEOXYRIBOSE-PHOSPHATE ALDOLASE"/>
    <property type="match status" value="1"/>
</dbReference>
<dbReference type="SUPFAM" id="SSF51569">
    <property type="entry name" value="Aldolase"/>
    <property type="match status" value="1"/>
</dbReference>
<evidence type="ECO:0000256" key="1">
    <source>
        <dbReference type="ARBA" id="ARBA00010936"/>
    </source>
</evidence>
<dbReference type="Proteomes" id="UP000734271">
    <property type="component" value="Unassembled WGS sequence"/>
</dbReference>
<organism evidence="7 8">
    <name type="scientific">Anaerococcus murdochii</name>
    <dbReference type="NCBI Taxonomy" id="411577"/>
    <lineage>
        <taxon>Bacteria</taxon>
        <taxon>Bacillati</taxon>
        <taxon>Bacillota</taxon>
        <taxon>Tissierellia</taxon>
        <taxon>Tissierellales</taxon>
        <taxon>Peptoniphilaceae</taxon>
        <taxon>Anaerococcus</taxon>
    </lineage>
</organism>
<dbReference type="PANTHER" id="PTHR10889:SF1">
    <property type="entry name" value="DEOXYRIBOSE-PHOSPHATE ALDOLASE"/>
    <property type="match status" value="1"/>
</dbReference>
<feature type="active site" description="Proton donor/acceptor" evidence="6">
    <location>
        <position position="94"/>
    </location>
</feature>
<dbReference type="RefSeq" id="WP_223418379.1">
    <property type="nucleotide sequence ID" value="NZ_JAIPME010000002.1"/>
</dbReference>
<reference evidence="7 8" key="1">
    <citation type="submission" date="2021-08" db="EMBL/GenBank/DDBJ databases">
        <title>FDA dAtabase for Regulatory Grade micrObial Sequences (FDA-ARGOS): Supporting development and validation of Infectious Disease Dx tests.</title>
        <authorList>
            <person name="Sproer C."/>
            <person name="Gronow S."/>
            <person name="Severitt S."/>
            <person name="Schroder I."/>
            <person name="Tallon L."/>
            <person name="Sadzewicz L."/>
            <person name="Zhao X."/>
            <person name="Boylan J."/>
            <person name="Ott S."/>
            <person name="Bowen H."/>
            <person name="Vavikolanu K."/>
            <person name="Hazen T."/>
            <person name="Aluvathingal J."/>
            <person name="Nadendla S."/>
            <person name="Lowell S."/>
            <person name="Myers T."/>
            <person name="Yan Y."/>
            <person name="Sichtig H."/>
        </authorList>
    </citation>
    <scope>NUCLEOTIDE SEQUENCE [LARGE SCALE GENOMIC DNA]</scope>
    <source>
        <strain evidence="7 8">FDAARGOS_1460</strain>
    </source>
</reference>
<comment type="subcellular location">
    <subcellularLocation>
        <location evidence="6">Cytoplasm</location>
    </subcellularLocation>
</comment>
<protein>
    <recommendedName>
        <fullName evidence="6">Deoxyribose-phosphate aldolase</fullName>
        <shortName evidence="6">DERA</shortName>
        <ecNumber evidence="6">4.1.2.4</ecNumber>
    </recommendedName>
    <alternativeName>
        <fullName evidence="6">2-deoxy-D-ribose 5-phosphate aldolase</fullName>
    </alternativeName>
    <alternativeName>
        <fullName evidence="6">Phosphodeoxyriboaldolase</fullName>
        <shortName evidence="6">Deoxyriboaldolase</shortName>
    </alternativeName>
</protein>
<accession>A0ABS7SXY3</accession>
<keyword evidence="2 6" id="KW-0963">Cytoplasm</keyword>
<dbReference type="SMART" id="SM01133">
    <property type="entry name" value="DeoC"/>
    <property type="match status" value="1"/>
</dbReference>
<dbReference type="Gene3D" id="3.20.20.70">
    <property type="entry name" value="Aldolase class I"/>
    <property type="match status" value="1"/>
</dbReference>
<feature type="active site" description="Schiff-base intermediate with acetaldehyde" evidence="6">
    <location>
        <position position="156"/>
    </location>
</feature>
<dbReference type="HAMAP" id="MF_00114">
    <property type="entry name" value="DeoC_type1"/>
    <property type="match status" value="1"/>
</dbReference>
<dbReference type="PIRSF" id="PIRSF001357">
    <property type="entry name" value="DeoC"/>
    <property type="match status" value="1"/>
</dbReference>
<evidence type="ECO:0000313" key="8">
    <source>
        <dbReference type="Proteomes" id="UP000734271"/>
    </source>
</evidence>
<dbReference type="InterPro" id="IPR013785">
    <property type="entry name" value="Aldolase_TIM"/>
</dbReference>
<evidence type="ECO:0000313" key="7">
    <source>
        <dbReference type="EMBL" id="MBZ2386403.1"/>
    </source>
</evidence>
<dbReference type="Pfam" id="PF01791">
    <property type="entry name" value="DeoC"/>
    <property type="match status" value="1"/>
</dbReference>
<comment type="pathway">
    <text evidence="6">Carbohydrate degradation; 2-deoxy-D-ribose 1-phosphate degradation; D-glyceraldehyde 3-phosphate and acetaldehyde from 2-deoxy-alpha-D-ribose 1-phosphate: step 2/2.</text>
</comment>
<keyword evidence="3 6" id="KW-0456">Lyase</keyword>
<comment type="similarity">
    <text evidence="1 6">Belongs to the DeoC/FbaB aldolase family. DeoC type 1 subfamily.</text>
</comment>
<comment type="caution">
    <text evidence="7">The sequence shown here is derived from an EMBL/GenBank/DDBJ whole genome shotgun (WGS) entry which is preliminary data.</text>
</comment>
<evidence type="ECO:0000256" key="4">
    <source>
        <dbReference type="ARBA" id="ARBA00023270"/>
    </source>
</evidence>
<keyword evidence="8" id="KW-1185">Reference proteome</keyword>
<dbReference type="EMBL" id="JAIPME010000002">
    <property type="protein sequence ID" value="MBZ2386403.1"/>
    <property type="molecule type" value="Genomic_DNA"/>
</dbReference>
<name>A0ABS7SXY3_9FIRM</name>
<dbReference type="InterPro" id="IPR028581">
    <property type="entry name" value="DeoC_typeI"/>
</dbReference>
<dbReference type="CDD" id="cd00959">
    <property type="entry name" value="DeoC"/>
    <property type="match status" value="1"/>
</dbReference>
<feature type="active site" description="Proton donor/acceptor" evidence="6">
    <location>
        <position position="186"/>
    </location>
</feature>
<comment type="function">
    <text evidence="6">Catalyzes a reversible aldol reaction between acetaldehyde and D-glyceraldehyde 3-phosphate to generate 2-deoxy-D-ribose 5-phosphate.</text>
</comment>
<evidence type="ECO:0000256" key="6">
    <source>
        <dbReference type="HAMAP-Rule" id="MF_00114"/>
    </source>
</evidence>
<evidence type="ECO:0000256" key="5">
    <source>
        <dbReference type="ARBA" id="ARBA00048791"/>
    </source>
</evidence>
<sequence length="227" mass="24782">MEYTNEQLAKMIQHTNVNPDLSKKDIIDLCNDCLKYGFDGVMLQPAWIEVAKEVLKGSDVKICTALGYPMGGELTEAKVYQTEKIFALGADQLDFMANIGYIKSQMYDEYRDEIARIVKAANGKVTKIMLEFGMLNHDEKIKAAELAIEAGITYVKNSSGWGRGGKATEEDIRLLKKVAGDKALVKASGGIRNKEQALKMIEAGASLLGTSAGIQIITGEGTSKSDY</sequence>
<comment type="catalytic activity">
    <reaction evidence="5 6">
        <text>2-deoxy-D-ribose 5-phosphate = D-glyceraldehyde 3-phosphate + acetaldehyde</text>
        <dbReference type="Rhea" id="RHEA:12821"/>
        <dbReference type="ChEBI" id="CHEBI:15343"/>
        <dbReference type="ChEBI" id="CHEBI:59776"/>
        <dbReference type="ChEBI" id="CHEBI:62877"/>
        <dbReference type="EC" id="4.1.2.4"/>
    </reaction>
</comment>
<dbReference type="InterPro" id="IPR011343">
    <property type="entry name" value="DeoC"/>
</dbReference>
<dbReference type="NCBIfam" id="TIGR00126">
    <property type="entry name" value="deoC"/>
    <property type="match status" value="1"/>
</dbReference>
<keyword evidence="4 6" id="KW-0704">Schiff base</keyword>
<dbReference type="GO" id="GO:0004139">
    <property type="term" value="F:deoxyribose-phosphate aldolase activity"/>
    <property type="evidence" value="ECO:0007669"/>
    <property type="project" value="UniProtKB-EC"/>
</dbReference>
<dbReference type="EC" id="4.1.2.4" evidence="6"/>
<evidence type="ECO:0000256" key="2">
    <source>
        <dbReference type="ARBA" id="ARBA00022490"/>
    </source>
</evidence>
<gene>
    <name evidence="6 7" type="primary">deoC</name>
    <name evidence="7" type="ORF">K8P03_03685</name>
</gene>